<dbReference type="Pfam" id="PF13460">
    <property type="entry name" value="NAD_binding_10"/>
    <property type="match status" value="1"/>
</dbReference>
<dbReference type="CDD" id="cd05269">
    <property type="entry name" value="TMR_SDR_a"/>
    <property type="match status" value="1"/>
</dbReference>
<dbReference type="Proteomes" id="UP001519309">
    <property type="component" value="Unassembled WGS sequence"/>
</dbReference>
<dbReference type="Gene3D" id="3.90.25.10">
    <property type="entry name" value="UDP-galactose 4-epimerase, domain 1"/>
    <property type="match status" value="1"/>
</dbReference>
<dbReference type="PANTHER" id="PTHR43162:SF1">
    <property type="entry name" value="PRESTALK A DIFFERENTIATION PROTEIN A"/>
    <property type="match status" value="1"/>
</dbReference>
<dbReference type="KEGG" id="sgs:AVL59_28825"/>
<name>A0A1B1B2G6_9ACTN</name>
<dbReference type="PANTHER" id="PTHR43162">
    <property type="match status" value="1"/>
</dbReference>
<dbReference type="Gene3D" id="3.40.50.720">
    <property type="entry name" value="NAD(P)-binding Rossmann-like Domain"/>
    <property type="match status" value="1"/>
</dbReference>
<evidence type="ECO:0000259" key="1">
    <source>
        <dbReference type="Pfam" id="PF13460"/>
    </source>
</evidence>
<dbReference type="EMBL" id="CP016279">
    <property type="protein sequence ID" value="ANP53016.1"/>
    <property type="molecule type" value="Genomic_DNA"/>
</dbReference>
<feature type="domain" description="NAD(P)-binding" evidence="1">
    <location>
        <begin position="6"/>
        <end position="180"/>
    </location>
</feature>
<dbReference type="EMBL" id="JAGGLP010000001">
    <property type="protein sequence ID" value="MBP2047683.1"/>
    <property type="molecule type" value="Genomic_DNA"/>
</dbReference>
<proteinExistence type="predicted"/>
<reference evidence="3 5" key="2">
    <citation type="submission" date="2021-03" db="EMBL/GenBank/DDBJ databases">
        <title>Genomic Encyclopedia of Type Strains, Phase IV (KMG-IV): sequencing the most valuable type-strain genomes for metagenomic binning, comparative biology and taxonomic classification.</title>
        <authorList>
            <person name="Goeker M."/>
        </authorList>
    </citation>
    <scope>NUCLEOTIDE SEQUENCE [LARGE SCALE GENOMIC DNA]</scope>
    <source>
        <strain evidence="3 5">DSM 40499</strain>
    </source>
</reference>
<dbReference type="InterPro" id="IPR016040">
    <property type="entry name" value="NAD(P)-bd_dom"/>
</dbReference>
<reference evidence="2 4" key="1">
    <citation type="submission" date="2016-06" db="EMBL/GenBank/DDBJ databases">
        <title>Complete genome sequence of Streptomyces griseochromogenes ATCC 14511, the Blasticidin S producer.</title>
        <authorList>
            <person name="Wu L."/>
        </authorList>
    </citation>
    <scope>NUCLEOTIDE SEQUENCE [LARGE SCALE GENOMIC DNA]</scope>
    <source>
        <strain evidence="2 4">ATCC 14511</strain>
    </source>
</reference>
<dbReference type="InterPro" id="IPR051604">
    <property type="entry name" value="Ergot_Alk_Oxidoreductase"/>
</dbReference>
<evidence type="ECO:0000313" key="4">
    <source>
        <dbReference type="Proteomes" id="UP000092659"/>
    </source>
</evidence>
<evidence type="ECO:0000313" key="2">
    <source>
        <dbReference type="EMBL" id="ANP53016.1"/>
    </source>
</evidence>
<dbReference type="AlphaFoldDB" id="A0A1B1B2G6"/>
<keyword evidence="5" id="KW-1185">Reference proteome</keyword>
<accession>A0A1B1B2G6</accession>
<dbReference type="RefSeq" id="WP_067310101.1">
    <property type="nucleotide sequence ID" value="NZ_CP016279.1"/>
</dbReference>
<evidence type="ECO:0000313" key="3">
    <source>
        <dbReference type="EMBL" id="MBP2047683.1"/>
    </source>
</evidence>
<evidence type="ECO:0000313" key="5">
    <source>
        <dbReference type="Proteomes" id="UP001519309"/>
    </source>
</evidence>
<dbReference type="InterPro" id="IPR036291">
    <property type="entry name" value="NAD(P)-bd_dom_sf"/>
</dbReference>
<dbReference type="Proteomes" id="UP000092659">
    <property type="component" value="Chromosome"/>
</dbReference>
<dbReference type="STRING" id="68214.AVL59_28825"/>
<gene>
    <name evidence="2" type="ORF">AVL59_28825</name>
    <name evidence="3" type="ORF">J2Z21_000605</name>
</gene>
<sequence length="282" mass="29783">MILVTGATGNVGSELVTRLAAEGVPVRAMTRSPEKASLPTGVEVVAGDFDKPETLPAALAGVERVFVVPPGYGADGPVQETTLVTAAREAGVTHLVKLSTSGVGFGATDPLTSGHRAGEQIVRESGLAWTILRPGTFMIYLHGYADTIAKQRTMYVTEGDPVSAMIHPRDIASVAAKVLTTAGHDGRAYTLTGGEALSPERQGEIVGEALGQEIKVVERTAAQTQAEFDRLGWGGPRLKALLELKRQSAAWDWKISDSVEKITGTAPLTLRTWVNENIGIFG</sequence>
<dbReference type="OrthoDB" id="116343at2"/>
<dbReference type="SUPFAM" id="SSF51735">
    <property type="entry name" value="NAD(P)-binding Rossmann-fold domains"/>
    <property type="match status" value="1"/>
</dbReference>
<organism evidence="2 4">
    <name type="scientific">Streptomyces griseochromogenes</name>
    <dbReference type="NCBI Taxonomy" id="68214"/>
    <lineage>
        <taxon>Bacteria</taxon>
        <taxon>Bacillati</taxon>
        <taxon>Actinomycetota</taxon>
        <taxon>Actinomycetes</taxon>
        <taxon>Kitasatosporales</taxon>
        <taxon>Streptomycetaceae</taxon>
        <taxon>Streptomyces</taxon>
    </lineage>
</organism>
<protein>
    <submittedName>
        <fullName evidence="3">Uncharacterized protein YbjT (DUF2867 family)</fullName>
    </submittedName>
</protein>